<keyword evidence="2" id="KW-0805">Transcription regulation</keyword>
<feature type="region of interest" description="Disordered" evidence="7">
    <location>
        <begin position="92"/>
        <end position="191"/>
    </location>
</feature>
<dbReference type="AlphaFoldDB" id="A0A395HHN9"/>
<gene>
    <name evidence="9" type="ORF">BO97DRAFT_268491</name>
</gene>
<evidence type="ECO:0000256" key="4">
    <source>
        <dbReference type="ARBA" id="ARBA00023163"/>
    </source>
</evidence>
<sequence>MPVQIDHSFTTGAPSKTGITWTGPMPFLVESPISSDFLTMPLFDGMQEWSMSGSTPGVPASSAEGLDSFQQQQQHQHQQTFMDALIEPNLFSPDQPIPPYMRPHPHQHLASKDPIRDGSTTAPHHPLAASPPSYHVPMHELTSHGSISSISSGSSASSAGSYSHATQRPSDLLAQHPCSYSPDRETVKKQKRERFLERNRIAANKCRHKKKEHMRQLECKCMDVTQANTRLESEVSQLRSQILELKNELLQHSRCDDPGIKAHLARMVASLSKRSESVVSTGGSEADMKLSDGVSRRGEAVASMRKANGEKVEEAASGFKDMVVLPAAATSGSKLEEEKQEDADADAEPVKMKESP</sequence>
<dbReference type="EMBL" id="KZ824342">
    <property type="protein sequence ID" value="RAL07009.1"/>
    <property type="molecule type" value="Genomic_DNA"/>
</dbReference>
<dbReference type="InterPro" id="IPR051027">
    <property type="entry name" value="bZIP_transcription_factors"/>
</dbReference>
<feature type="domain" description="BZIP" evidence="8">
    <location>
        <begin position="189"/>
        <end position="252"/>
    </location>
</feature>
<evidence type="ECO:0000256" key="5">
    <source>
        <dbReference type="ARBA" id="ARBA00023242"/>
    </source>
</evidence>
<dbReference type="Gene3D" id="1.20.5.170">
    <property type="match status" value="1"/>
</dbReference>
<evidence type="ECO:0000313" key="9">
    <source>
        <dbReference type="EMBL" id="RAL07009.1"/>
    </source>
</evidence>
<dbReference type="VEuPathDB" id="FungiDB:BO97DRAFT_268491"/>
<keyword evidence="6" id="KW-0175">Coiled coil</keyword>
<accession>A0A395HHN9</accession>
<keyword evidence="3" id="KW-0238">DNA-binding</keyword>
<keyword evidence="4" id="KW-0804">Transcription</keyword>
<comment type="subcellular location">
    <subcellularLocation>
        <location evidence="1">Nucleus</location>
    </subcellularLocation>
</comment>
<keyword evidence="5" id="KW-0539">Nucleus</keyword>
<evidence type="ECO:0000256" key="6">
    <source>
        <dbReference type="SAM" id="Coils"/>
    </source>
</evidence>
<proteinExistence type="predicted"/>
<evidence type="ECO:0000256" key="1">
    <source>
        <dbReference type="ARBA" id="ARBA00004123"/>
    </source>
</evidence>
<dbReference type="GO" id="GO:0005634">
    <property type="term" value="C:nucleus"/>
    <property type="evidence" value="ECO:0007669"/>
    <property type="project" value="UniProtKB-SubCell"/>
</dbReference>
<dbReference type="OrthoDB" id="295274at2759"/>
<dbReference type="PANTHER" id="PTHR19304">
    <property type="entry name" value="CYCLIC-AMP RESPONSE ELEMENT BINDING PROTEIN"/>
    <property type="match status" value="1"/>
</dbReference>
<dbReference type="GeneID" id="37195254"/>
<dbReference type="PRINTS" id="PR00043">
    <property type="entry name" value="LEUZIPPRJUN"/>
</dbReference>
<dbReference type="PROSITE" id="PS50217">
    <property type="entry name" value="BZIP"/>
    <property type="match status" value="1"/>
</dbReference>
<dbReference type="InterPro" id="IPR002112">
    <property type="entry name" value="Leuzip_Jun"/>
</dbReference>
<dbReference type="PROSITE" id="PS00036">
    <property type="entry name" value="BZIP_BASIC"/>
    <property type="match status" value="1"/>
</dbReference>
<evidence type="ECO:0000313" key="10">
    <source>
        <dbReference type="Proteomes" id="UP000248961"/>
    </source>
</evidence>
<dbReference type="InterPro" id="IPR046347">
    <property type="entry name" value="bZIP_sf"/>
</dbReference>
<evidence type="ECO:0000256" key="3">
    <source>
        <dbReference type="ARBA" id="ARBA00023125"/>
    </source>
</evidence>
<protein>
    <recommendedName>
        <fullName evidence="8">BZIP domain-containing protein</fullName>
    </recommendedName>
</protein>
<dbReference type="Pfam" id="PF00170">
    <property type="entry name" value="bZIP_1"/>
    <property type="match status" value="1"/>
</dbReference>
<reference evidence="9 10" key="1">
    <citation type="submission" date="2018-02" db="EMBL/GenBank/DDBJ databases">
        <title>The genomes of Aspergillus section Nigri reveals drivers in fungal speciation.</title>
        <authorList>
            <consortium name="DOE Joint Genome Institute"/>
            <person name="Vesth T.C."/>
            <person name="Nybo J."/>
            <person name="Theobald S."/>
            <person name="Brandl J."/>
            <person name="Frisvad J.C."/>
            <person name="Nielsen K.F."/>
            <person name="Lyhne E.K."/>
            <person name="Kogle M.E."/>
            <person name="Kuo A."/>
            <person name="Riley R."/>
            <person name="Clum A."/>
            <person name="Nolan M."/>
            <person name="Lipzen A."/>
            <person name="Salamov A."/>
            <person name="Henrissat B."/>
            <person name="Wiebenga A."/>
            <person name="De vries R.P."/>
            <person name="Grigoriev I.V."/>
            <person name="Mortensen U.H."/>
            <person name="Andersen M.R."/>
            <person name="Baker S.E."/>
        </authorList>
    </citation>
    <scope>NUCLEOTIDE SEQUENCE [LARGE SCALE GENOMIC DNA]</scope>
    <source>
        <strain evidence="9 10">CBS 101889</strain>
    </source>
</reference>
<dbReference type="RefSeq" id="XP_025546163.1">
    <property type="nucleotide sequence ID" value="XM_025690965.1"/>
</dbReference>
<feature type="compositionally biased region" description="Acidic residues" evidence="7">
    <location>
        <begin position="338"/>
        <end position="347"/>
    </location>
</feature>
<dbReference type="CDD" id="cd14687">
    <property type="entry name" value="bZIP_ATF2"/>
    <property type="match status" value="1"/>
</dbReference>
<dbReference type="Proteomes" id="UP000248961">
    <property type="component" value="Unassembled WGS sequence"/>
</dbReference>
<feature type="compositionally biased region" description="Basic and acidic residues" evidence="7">
    <location>
        <begin position="182"/>
        <end position="191"/>
    </location>
</feature>
<evidence type="ECO:0000259" key="8">
    <source>
        <dbReference type="PROSITE" id="PS50217"/>
    </source>
</evidence>
<feature type="region of interest" description="Disordered" evidence="7">
    <location>
        <begin position="48"/>
        <end position="79"/>
    </location>
</feature>
<feature type="coiled-coil region" evidence="6">
    <location>
        <begin position="214"/>
        <end position="248"/>
    </location>
</feature>
<dbReference type="InterPro" id="IPR004827">
    <property type="entry name" value="bZIP"/>
</dbReference>
<dbReference type="GO" id="GO:0003677">
    <property type="term" value="F:DNA binding"/>
    <property type="evidence" value="ECO:0007669"/>
    <property type="project" value="UniProtKB-KW"/>
</dbReference>
<evidence type="ECO:0000256" key="7">
    <source>
        <dbReference type="SAM" id="MobiDB-lite"/>
    </source>
</evidence>
<organism evidence="9 10">
    <name type="scientific">Aspergillus homomorphus (strain CBS 101889)</name>
    <dbReference type="NCBI Taxonomy" id="1450537"/>
    <lineage>
        <taxon>Eukaryota</taxon>
        <taxon>Fungi</taxon>
        <taxon>Dikarya</taxon>
        <taxon>Ascomycota</taxon>
        <taxon>Pezizomycotina</taxon>
        <taxon>Eurotiomycetes</taxon>
        <taxon>Eurotiomycetidae</taxon>
        <taxon>Eurotiales</taxon>
        <taxon>Aspergillaceae</taxon>
        <taxon>Aspergillus</taxon>
        <taxon>Aspergillus subgen. Circumdati</taxon>
    </lineage>
</organism>
<dbReference type="GO" id="GO:0003700">
    <property type="term" value="F:DNA-binding transcription factor activity"/>
    <property type="evidence" value="ECO:0007669"/>
    <property type="project" value="InterPro"/>
</dbReference>
<evidence type="ECO:0000256" key="2">
    <source>
        <dbReference type="ARBA" id="ARBA00023015"/>
    </source>
</evidence>
<feature type="compositionally biased region" description="Low complexity" evidence="7">
    <location>
        <begin position="143"/>
        <end position="165"/>
    </location>
</feature>
<feature type="compositionally biased region" description="Low complexity" evidence="7">
    <location>
        <begin position="122"/>
        <end position="133"/>
    </location>
</feature>
<feature type="compositionally biased region" description="Low complexity" evidence="7">
    <location>
        <begin position="70"/>
        <end position="79"/>
    </location>
</feature>
<dbReference type="SUPFAM" id="SSF57959">
    <property type="entry name" value="Leucine zipper domain"/>
    <property type="match status" value="1"/>
</dbReference>
<dbReference type="SMART" id="SM00338">
    <property type="entry name" value="BRLZ"/>
    <property type="match status" value="1"/>
</dbReference>
<name>A0A395HHN9_ASPHC</name>
<feature type="region of interest" description="Disordered" evidence="7">
    <location>
        <begin position="330"/>
        <end position="356"/>
    </location>
</feature>
<dbReference type="STRING" id="1450537.A0A395HHN9"/>
<keyword evidence="10" id="KW-1185">Reference proteome</keyword>